<dbReference type="PANTHER" id="PTHR32294:SF0">
    <property type="entry name" value="DNA POLYMERASE III SUBUNIT ALPHA"/>
    <property type="match status" value="1"/>
</dbReference>
<evidence type="ECO:0000256" key="10">
    <source>
        <dbReference type="ARBA" id="ARBA00049244"/>
    </source>
</evidence>
<comment type="function">
    <text evidence="9">DNA polymerase III is a complex, multichain enzyme responsible for most of the replicative synthesis in bacteria. This DNA polymerase also exhibits 3' to 5' exonuclease activity. The alpha chain is the DNA polymerase.</text>
</comment>
<comment type="catalytic activity">
    <reaction evidence="10">
        <text>DNA(n) + a 2'-deoxyribonucleoside 5'-triphosphate = DNA(n+1) + diphosphate</text>
        <dbReference type="Rhea" id="RHEA:22508"/>
        <dbReference type="Rhea" id="RHEA-COMP:17339"/>
        <dbReference type="Rhea" id="RHEA-COMP:17340"/>
        <dbReference type="ChEBI" id="CHEBI:33019"/>
        <dbReference type="ChEBI" id="CHEBI:61560"/>
        <dbReference type="ChEBI" id="CHEBI:173112"/>
        <dbReference type="EC" id="2.7.7.7"/>
    </reaction>
</comment>
<evidence type="ECO:0000313" key="12">
    <source>
        <dbReference type="EMBL" id="MFC4403678.1"/>
    </source>
</evidence>
<dbReference type="InterPro" id="IPR011708">
    <property type="entry name" value="DNA_pol3_alpha_NTPase_dom"/>
</dbReference>
<dbReference type="InterPro" id="IPR004805">
    <property type="entry name" value="DnaE2/DnaE/PolC"/>
</dbReference>
<dbReference type="EMBL" id="JBHSDT010000008">
    <property type="protein sequence ID" value="MFC4403678.1"/>
    <property type="molecule type" value="Genomic_DNA"/>
</dbReference>
<keyword evidence="8" id="KW-0239">DNA-directed DNA polymerase</keyword>
<dbReference type="RefSeq" id="WP_390252210.1">
    <property type="nucleotide sequence ID" value="NZ_JBHSDT010000008.1"/>
</dbReference>
<dbReference type="Pfam" id="PF02811">
    <property type="entry name" value="PHP"/>
    <property type="match status" value="1"/>
</dbReference>
<dbReference type="Pfam" id="PF14579">
    <property type="entry name" value="HHH_6"/>
    <property type="match status" value="1"/>
</dbReference>
<dbReference type="Proteomes" id="UP001595882">
    <property type="component" value="Unassembled WGS sequence"/>
</dbReference>
<keyword evidence="6 12" id="KW-0548">Nucleotidyltransferase</keyword>
<evidence type="ECO:0000256" key="8">
    <source>
        <dbReference type="ARBA" id="ARBA00022932"/>
    </source>
</evidence>
<dbReference type="Gene3D" id="1.10.10.1600">
    <property type="entry name" value="Bacterial DNA polymerase III alpha subunit, thumb domain"/>
    <property type="match status" value="1"/>
</dbReference>
<evidence type="ECO:0000259" key="11">
    <source>
        <dbReference type="SMART" id="SM00481"/>
    </source>
</evidence>
<evidence type="ECO:0000256" key="1">
    <source>
        <dbReference type="ARBA" id="ARBA00004496"/>
    </source>
</evidence>
<evidence type="ECO:0000256" key="6">
    <source>
        <dbReference type="ARBA" id="ARBA00022695"/>
    </source>
</evidence>
<gene>
    <name evidence="12" type="primary">dnaE</name>
    <name evidence="12" type="ORF">ACFOY7_11420</name>
</gene>
<dbReference type="InterPro" id="IPR004013">
    <property type="entry name" value="PHP_dom"/>
</dbReference>
<dbReference type="InterPro" id="IPR016195">
    <property type="entry name" value="Pol/histidinol_Pase-like"/>
</dbReference>
<evidence type="ECO:0000256" key="3">
    <source>
        <dbReference type="ARBA" id="ARBA00012417"/>
    </source>
</evidence>
<proteinExistence type="inferred from homology"/>
<comment type="caution">
    <text evidence="12">The sequence shown here is derived from an EMBL/GenBank/DDBJ whole genome shotgun (WGS) entry which is preliminary data.</text>
</comment>
<dbReference type="SUPFAM" id="SSF89550">
    <property type="entry name" value="PHP domain-like"/>
    <property type="match status" value="1"/>
</dbReference>
<reference evidence="13" key="1">
    <citation type="journal article" date="2019" name="Int. J. Syst. Evol. Microbiol.">
        <title>The Global Catalogue of Microorganisms (GCM) 10K type strain sequencing project: providing services to taxonomists for standard genome sequencing and annotation.</title>
        <authorList>
            <consortium name="The Broad Institute Genomics Platform"/>
            <consortium name="The Broad Institute Genome Sequencing Center for Infectious Disease"/>
            <person name="Wu L."/>
            <person name="Ma J."/>
        </authorList>
    </citation>
    <scope>NUCLEOTIDE SEQUENCE [LARGE SCALE GENOMIC DNA]</scope>
    <source>
        <strain evidence="13">CCUG 37865</strain>
    </source>
</reference>
<evidence type="ECO:0000256" key="7">
    <source>
        <dbReference type="ARBA" id="ARBA00022705"/>
    </source>
</evidence>
<dbReference type="EC" id="2.7.7.7" evidence="3"/>
<evidence type="ECO:0000256" key="4">
    <source>
        <dbReference type="ARBA" id="ARBA00019114"/>
    </source>
</evidence>
<evidence type="ECO:0000256" key="2">
    <source>
        <dbReference type="ARBA" id="ARBA00009496"/>
    </source>
</evidence>
<feature type="domain" description="Polymerase/histidinol phosphatase N-terminal" evidence="11">
    <location>
        <begin position="4"/>
        <end position="71"/>
    </location>
</feature>
<keyword evidence="5 12" id="KW-0808">Transferase</keyword>
<dbReference type="InterPro" id="IPR041931">
    <property type="entry name" value="DNA_pol3_alpha_thumb_dom"/>
</dbReference>
<accession>A0ABV8WX87</accession>
<comment type="similarity">
    <text evidence="2">Belongs to the DNA polymerase type-C family. DnaE subfamily.</text>
</comment>
<dbReference type="InterPro" id="IPR003141">
    <property type="entry name" value="Pol/His_phosphatase_N"/>
</dbReference>
<dbReference type="Pfam" id="PF07733">
    <property type="entry name" value="DNA_pol3_alpha"/>
    <property type="match status" value="1"/>
</dbReference>
<dbReference type="InterPro" id="IPR040982">
    <property type="entry name" value="DNA_pol3_finger"/>
</dbReference>
<dbReference type="PANTHER" id="PTHR32294">
    <property type="entry name" value="DNA POLYMERASE III SUBUNIT ALPHA"/>
    <property type="match status" value="1"/>
</dbReference>
<dbReference type="Pfam" id="PF01336">
    <property type="entry name" value="tRNA_anti-codon"/>
    <property type="match status" value="1"/>
</dbReference>
<dbReference type="InterPro" id="IPR029460">
    <property type="entry name" value="DNAPol_HHH"/>
</dbReference>
<evidence type="ECO:0000256" key="9">
    <source>
        <dbReference type="ARBA" id="ARBA00025611"/>
    </source>
</evidence>
<dbReference type="NCBIfam" id="NF004226">
    <property type="entry name" value="PRK05673.1"/>
    <property type="match status" value="1"/>
</dbReference>
<evidence type="ECO:0000256" key="5">
    <source>
        <dbReference type="ARBA" id="ARBA00022679"/>
    </source>
</evidence>
<sequence>MPFTQLHIKSGYSLQKSMIQIDELVQQAKEMGYTHLALTDEGVLHGTIPFYNSCKKAGIEPIIGIEIPVTINEDEPPVAMIILARNEEGYSHLLAVSTAVQRENILTLANFREMTDSLFFIIKIESFIIENELKIDRLEACMNVIREKSFFFGVTPKQKHIWPIIKDNIKHTSVKGVAISDVRYIHKQDEVPFRYLLAMAKGEKYDGQLSNVLKGSHLETEMEQQYAYEEWPELVEQANHIARCCRLELPSNQRLLPKFPVPNGENADEYLENICHKLLHEKYEKITESIYDRLNYELDVIHSMGFSDYFLIVSDFIQYAKNERIMVGPGRGSAAGSLVAYILGITNVDPIEYDLLFERFLNPERVTMPDIDIDFSDEKRDQVIQYVVDKYGRDHVAQIITFGTFAARSILRELAKTMEIPDSDLQYILKILPKDHNAKLATLVNQSKELIDYVKQSEKLKQFFKIANRLEGLPRHISTHAAGVIISDQELVRHVPTLPAQNGINLTQYAMKELEQIGLLKMDFLGLRNLTLIERIVGQLTMQKIPIDIEKIPLHDEKTFELFRNGLTNGVFQLESQGMKQVLREMQPSHFEDIVAVNALYRPGPMQFIPTYNNRKNGREKVDYLHPDLEPILKKTYGVLIYQEQIMQIANKLAGFSYGEADLLRRAVSKKEKDAILAQKEKFIQGCKENGYQASLANEVFDWIIKFSNYGFNRSHAVAYSMIAYQLAYLKANYPLVFFAEVLSMQLGNVEKLQLYIREAKNRGITILPPSINQSIGKFKVEGKAIRMGLNVIKGIGYTVVQDILTTRKNAPFKNIFDFCLRVPSQLKRNVIESLILAGAFDETYSNRATLLASLDDAIEQGELFGEFDDQFSLFDDDIALDVSYVEKEPFPAIKQLMMEQEVIGFFVSKHPLQTIRQAVRERGYLTIDEALSRKMRKVKLATVVQAIRVIRTKKGESMAFVTIADETNEIDTVIFPNIFRQVNQWLDEEIFVFAEGRLDERNGKQQLIVEKAEQFDIDKQKTSNKRIYINWTNDHKSEMMERLKTIAQRYPGTTPVYLYKKEEKQLFKLDQHYNLDSGWDVIKGLKDQFGEENVVLRQE</sequence>
<dbReference type="GO" id="GO:0003887">
    <property type="term" value="F:DNA-directed DNA polymerase activity"/>
    <property type="evidence" value="ECO:0007669"/>
    <property type="project" value="UniProtKB-EC"/>
</dbReference>
<keyword evidence="7" id="KW-0235">DNA replication</keyword>
<dbReference type="NCBIfam" id="TIGR00594">
    <property type="entry name" value="polc"/>
    <property type="match status" value="1"/>
</dbReference>
<organism evidence="12 13">
    <name type="scientific">Gracilibacillus xinjiangensis</name>
    <dbReference type="NCBI Taxonomy" id="1193282"/>
    <lineage>
        <taxon>Bacteria</taxon>
        <taxon>Bacillati</taxon>
        <taxon>Bacillota</taxon>
        <taxon>Bacilli</taxon>
        <taxon>Bacillales</taxon>
        <taxon>Bacillaceae</taxon>
        <taxon>Gracilibacillus</taxon>
    </lineage>
</organism>
<protein>
    <recommendedName>
        <fullName evidence="4">DNA polymerase III subunit alpha</fullName>
        <ecNumber evidence="3">2.7.7.7</ecNumber>
    </recommendedName>
</protein>
<comment type="subcellular location">
    <subcellularLocation>
        <location evidence="1">Cytoplasm</location>
    </subcellularLocation>
</comment>
<keyword evidence="13" id="KW-1185">Reference proteome</keyword>
<dbReference type="Gene3D" id="3.20.20.140">
    <property type="entry name" value="Metal-dependent hydrolases"/>
    <property type="match status" value="1"/>
</dbReference>
<dbReference type="SMART" id="SM00481">
    <property type="entry name" value="POLIIIAc"/>
    <property type="match status" value="1"/>
</dbReference>
<dbReference type="CDD" id="cd07431">
    <property type="entry name" value="PHP_PolIIIA"/>
    <property type="match status" value="1"/>
</dbReference>
<evidence type="ECO:0000313" key="13">
    <source>
        <dbReference type="Proteomes" id="UP001595882"/>
    </source>
</evidence>
<dbReference type="CDD" id="cd04485">
    <property type="entry name" value="DnaE_OBF"/>
    <property type="match status" value="1"/>
</dbReference>
<dbReference type="Pfam" id="PF17657">
    <property type="entry name" value="DNA_pol3_finger"/>
    <property type="match status" value="1"/>
</dbReference>
<name>A0ABV8WX87_9BACI</name>
<dbReference type="InterPro" id="IPR004365">
    <property type="entry name" value="NA-bd_OB_tRNA"/>
</dbReference>
<dbReference type="Gene3D" id="1.10.150.870">
    <property type="match status" value="1"/>
</dbReference>